<keyword evidence="1" id="KW-0732">Signal</keyword>
<evidence type="ECO:0000313" key="3">
    <source>
        <dbReference type="Proteomes" id="UP000627446"/>
    </source>
</evidence>
<organism evidence="2 3">
    <name type="scientific">Undibacterium nitidum</name>
    <dbReference type="NCBI Taxonomy" id="2762298"/>
    <lineage>
        <taxon>Bacteria</taxon>
        <taxon>Pseudomonadati</taxon>
        <taxon>Pseudomonadota</taxon>
        <taxon>Betaproteobacteria</taxon>
        <taxon>Burkholderiales</taxon>
        <taxon>Oxalobacteraceae</taxon>
        <taxon>Undibacterium</taxon>
    </lineage>
</organism>
<accession>A0A923KT77</accession>
<dbReference type="Pfam" id="PF09916">
    <property type="entry name" value="DUF2145"/>
    <property type="match status" value="1"/>
</dbReference>
<evidence type="ECO:0000256" key="1">
    <source>
        <dbReference type="SAM" id="SignalP"/>
    </source>
</evidence>
<protein>
    <submittedName>
        <fullName evidence="2">DUF2145 domain-containing protein</fullName>
    </submittedName>
</protein>
<evidence type="ECO:0000313" key="2">
    <source>
        <dbReference type="EMBL" id="MBC3881264.1"/>
    </source>
</evidence>
<gene>
    <name evidence="2" type="ORF">H8K36_07770</name>
</gene>
<feature type="signal peptide" evidence="1">
    <location>
        <begin position="1"/>
        <end position="22"/>
    </location>
</feature>
<dbReference type="InterPro" id="IPR014547">
    <property type="entry name" value="UCP028477"/>
</dbReference>
<sequence>MRAAVIAGSLCTLVFMSAPVHAGRSCDEKPADPNRLMQGFELAQKVKVSLDQSGAQLAIIARIGQDLSKYRLKYSHLGIVRKLDDGRWMVMHELNQCGTARSDLYNEGLANFFMDDPYRYEAMLMIPNIEIQQRILSTINSSTPKALQDPHYNMLAHPFSTKYQNSNQWALETMAAALANDVQVSNREQAQTWLKYANYRASTLEIPMLTRLGGRMFRANIAFDDQPFDRRMAGHIDTVTVDSIDRFLQTRDKNLQHLVLTYP</sequence>
<dbReference type="EMBL" id="JACOFZ010000002">
    <property type="protein sequence ID" value="MBC3881264.1"/>
    <property type="molecule type" value="Genomic_DNA"/>
</dbReference>
<dbReference type="Proteomes" id="UP000627446">
    <property type="component" value="Unassembled WGS sequence"/>
</dbReference>
<dbReference type="AlphaFoldDB" id="A0A923KT77"/>
<feature type="chain" id="PRO_5036978242" evidence="1">
    <location>
        <begin position="23"/>
        <end position="263"/>
    </location>
</feature>
<reference evidence="2" key="1">
    <citation type="submission" date="2020-08" db="EMBL/GenBank/DDBJ databases">
        <title>Novel species isolated from subtropical streams in China.</title>
        <authorList>
            <person name="Lu H."/>
        </authorList>
    </citation>
    <scope>NUCLEOTIDE SEQUENCE</scope>
    <source>
        <strain evidence="2">LX22W</strain>
    </source>
</reference>
<comment type="caution">
    <text evidence="2">The sequence shown here is derived from an EMBL/GenBank/DDBJ whole genome shotgun (WGS) entry which is preliminary data.</text>
</comment>
<dbReference type="PIRSF" id="PIRSF028477">
    <property type="entry name" value="UCP028477"/>
    <property type="match status" value="1"/>
</dbReference>
<proteinExistence type="predicted"/>
<dbReference type="RefSeq" id="WP_186916259.1">
    <property type="nucleotide sequence ID" value="NZ_JACOFZ010000002.1"/>
</dbReference>
<keyword evidence="3" id="KW-1185">Reference proteome</keyword>
<name>A0A923KT77_9BURK</name>